<evidence type="ECO:0000313" key="3">
    <source>
        <dbReference type="Proteomes" id="UP001500213"/>
    </source>
</evidence>
<comment type="caution">
    <text evidence="2">The sequence shown here is derived from an EMBL/GenBank/DDBJ whole genome shotgun (WGS) entry which is preliminary data.</text>
</comment>
<name>A0ABP8AI18_9MICO</name>
<reference evidence="3" key="1">
    <citation type="journal article" date="2019" name="Int. J. Syst. Evol. Microbiol.">
        <title>The Global Catalogue of Microorganisms (GCM) 10K type strain sequencing project: providing services to taxonomists for standard genome sequencing and annotation.</title>
        <authorList>
            <consortium name="The Broad Institute Genomics Platform"/>
            <consortium name="The Broad Institute Genome Sequencing Center for Infectious Disease"/>
            <person name="Wu L."/>
            <person name="Ma J."/>
        </authorList>
    </citation>
    <scope>NUCLEOTIDE SEQUENCE [LARGE SCALE GENOMIC DNA]</scope>
    <source>
        <strain evidence="3">JCM 17593</strain>
    </source>
</reference>
<accession>A0ABP8AI18</accession>
<feature type="compositionally biased region" description="Basic and acidic residues" evidence="1">
    <location>
        <begin position="10"/>
        <end position="25"/>
    </location>
</feature>
<proteinExistence type="predicted"/>
<gene>
    <name evidence="2" type="ORF">GCM10022288_04980</name>
</gene>
<dbReference type="Proteomes" id="UP001500213">
    <property type="component" value="Unassembled WGS sequence"/>
</dbReference>
<sequence length="107" mass="11135">MPQRRAARLGVEHHDGGEGCRTRAGRDDDGAIVLVVDDDLGEEGALCGRADQPDVDARVAEPVAVVDADAEEGGDGSQGEEGAEEEAKEIAHGMPCRNGLNKSDPIC</sequence>
<feature type="region of interest" description="Disordered" evidence="1">
    <location>
        <begin position="68"/>
        <end position="107"/>
    </location>
</feature>
<dbReference type="EMBL" id="BAABBX010000004">
    <property type="protein sequence ID" value="GAA4184369.1"/>
    <property type="molecule type" value="Genomic_DNA"/>
</dbReference>
<organism evidence="2 3">
    <name type="scientific">Gryllotalpicola kribbensis</name>
    <dbReference type="NCBI Taxonomy" id="993084"/>
    <lineage>
        <taxon>Bacteria</taxon>
        <taxon>Bacillati</taxon>
        <taxon>Actinomycetota</taxon>
        <taxon>Actinomycetes</taxon>
        <taxon>Micrococcales</taxon>
        <taxon>Microbacteriaceae</taxon>
        <taxon>Gryllotalpicola</taxon>
    </lineage>
</organism>
<keyword evidence="3" id="KW-1185">Reference proteome</keyword>
<protein>
    <submittedName>
        <fullName evidence="2">Uncharacterized protein</fullName>
    </submittedName>
</protein>
<feature type="region of interest" description="Disordered" evidence="1">
    <location>
        <begin position="1"/>
        <end position="25"/>
    </location>
</feature>
<evidence type="ECO:0000256" key="1">
    <source>
        <dbReference type="SAM" id="MobiDB-lite"/>
    </source>
</evidence>
<evidence type="ECO:0000313" key="2">
    <source>
        <dbReference type="EMBL" id="GAA4184369.1"/>
    </source>
</evidence>